<dbReference type="InterPro" id="IPR057939">
    <property type="entry name" value="TRF2_HOY1_PH"/>
</dbReference>
<feature type="compositionally biased region" description="Polar residues" evidence="4">
    <location>
        <begin position="299"/>
        <end position="312"/>
    </location>
</feature>
<dbReference type="AlphaFoldDB" id="D8Q507"/>
<feature type="region of interest" description="Disordered" evidence="4">
    <location>
        <begin position="1"/>
        <end position="47"/>
    </location>
</feature>
<feature type="compositionally biased region" description="Polar residues" evidence="4">
    <location>
        <begin position="260"/>
        <end position="271"/>
    </location>
</feature>
<dbReference type="CDD" id="cd00086">
    <property type="entry name" value="homeodomain"/>
    <property type="match status" value="1"/>
</dbReference>
<reference evidence="6 7" key="1">
    <citation type="journal article" date="2010" name="Nat. Biotechnol.">
        <title>Genome sequence of the model mushroom Schizophyllum commune.</title>
        <authorList>
            <person name="Ohm R.A."/>
            <person name="de Jong J.F."/>
            <person name="Lugones L.G."/>
            <person name="Aerts A."/>
            <person name="Kothe E."/>
            <person name="Stajich J.E."/>
            <person name="de Vries R.P."/>
            <person name="Record E."/>
            <person name="Levasseur A."/>
            <person name="Baker S.E."/>
            <person name="Bartholomew K.A."/>
            <person name="Coutinho P.M."/>
            <person name="Erdmann S."/>
            <person name="Fowler T.J."/>
            <person name="Gathman A.C."/>
            <person name="Lombard V."/>
            <person name="Henrissat B."/>
            <person name="Knabe N."/>
            <person name="Kuees U."/>
            <person name="Lilly W.W."/>
            <person name="Lindquist E."/>
            <person name="Lucas S."/>
            <person name="Magnuson J.K."/>
            <person name="Piumi F."/>
            <person name="Raudaskoski M."/>
            <person name="Salamov A."/>
            <person name="Schmutz J."/>
            <person name="Schwarze F.W.M.R."/>
            <person name="vanKuyk P.A."/>
            <person name="Horton J.S."/>
            <person name="Grigoriev I.V."/>
            <person name="Woesten H.A.B."/>
        </authorList>
    </citation>
    <scope>NUCLEOTIDE SEQUENCE [LARGE SCALE GENOMIC DNA]</scope>
    <source>
        <strain evidence="7">H4-8 / FGSC 9210</strain>
    </source>
</reference>
<evidence type="ECO:0000259" key="5">
    <source>
        <dbReference type="PROSITE" id="PS50071"/>
    </source>
</evidence>
<feature type="region of interest" description="Disordered" evidence="4">
    <location>
        <begin position="353"/>
        <end position="755"/>
    </location>
</feature>
<evidence type="ECO:0000313" key="6">
    <source>
        <dbReference type="EMBL" id="EFI97326.1"/>
    </source>
</evidence>
<accession>D8Q507</accession>
<feature type="compositionally biased region" description="Basic and acidic residues" evidence="4">
    <location>
        <begin position="667"/>
        <end position="740"/>
    </location>
</feature>
<dbReference type="InterPro" id="IPR050649">
    <property type="entry name" value="Paired_Homeobox_TFs"/>
</dbReference>
<evidence type="ECO:0000256" key="4">
    <source>
        <dbReference type="SAM" id="MobiDB-lite"/>
    </source>
</evidence>
<dbReference type="GO" id="GO:0000981">
    <property type="term" value="F:DNA-binding transcription factor activity, RNA polymerase II-specific"/>
    <property type="evidence" value="ECO:0007669"/>
    <property type="project" value="TreeGrafter"/>
</dbReference>
<feature type="compositionally biased region" description="Polar residues" evidence="4">
    <location>
        <begin position="627"/>
        <end position="640"/>
    </location>
</feature>
<feature type="compositionally biased region" description="Pro residues" evidence="4">
    <location>
        <begin position="598"/>
        <end position="616"/>
    </location>
</feature>
<keyword evidence="2 3" id="KW-0371">Homeobox</keyword>
<dbReference type="OMA" id="PISERPW"/>
<feature type="compositionally biased region" description="Pro residues" evidence="4">
    <location>
        <begin position="418"/>
        <end position="432"/>
    </location>
</feature>
<dbReference type="PANTHER" id="PTHR24329:SF543">
    <property type="entry name" value="FI01017P-RELATED"/>
    <property type="match status" value="1"/>
</dbReference>
<dbReference type="SMART" id="SM00389">
    <property type="entry name" value="HOX"/>
    <property type="match status" value="1"/>
</dbReference>
<keyword evidence="2 3" id="KW-0539">Nucleus</keyword>
<dbReference type="eggNOG" id="KOG0849">
    <property type="taxonomic scope" value="Eukaryota"/>
</dbReference>
<dbReference type="Gene3D" id="1.10.10.60">
    <property type="entry name" value="Homeodomain-like"/>
    <property type="match status" value="1"/>
</dbReference>
<sequence>MQPSSSSQPAPSQRNASGSSTAKERRRTSRATSGGDKKKRQRVTSDQLAHLESIFAVEHTPTQERRRQISQALGMEEKQTKVWFQNRAKMNRESKDGSAPAVISPGTDNLMQLFREQEVTFLPTVDLRIGSWRRIRNPETNDLAGYVCPRSRSLCWFVHAGGRRYEMSISFDSIIKIDYNEHPVPDNLFAFIHLSQPPTFWSHEPRDTGPNAWQLGTDWTEDHQATSVLTHVAAGSKPHLVELQRLLMNDRSAKHGHATGQASSATAQGPSLSPLMPSERQDAAAATQSHLGRGHPASNPYSTAPAMQTQDSAMPPSSFLSQQPLEPLNQETVLAAPVPTKPPLILPVHQQSYEQPWSAGPPSVSPPRTTSSEISAYSLPPNLPAPPIPPSQPTSQPSHGMPNGRMMPPDTMNAPHQSMPPPPPPHTMPPPSMTAHSQAAQQGSRRSVSYQMPERVTRQNRRHEPYDVAAHSSRRASTGSALQPPSAYGSAGTQSYAQAAYAQQQQQQQQQQQPQQPGQTAYGQGEQAQRPNQAPPAAGMRHAPAIRRLSVSFGQKQPVDLRLDDDASPEQYQPPPQQVYNLPPPSAYGSAYQSAPPASFPPAPPPGHFPPVPPPQSFQAPEPARHTPQSYGNEASTSRAPSPEPTHKLPDSPLLTKPWIPPPHILENLKRGAEAAEAEKRAEAARKKAEAAKKAAEEAQRAAEEAMKEAEAEEAAQREIAQRAAQREAAEREAAQREAAQRMMPPIQEGYNSGAYYSQNQSEYYAAQNYGVPPPPPESSAPSSTSATPTPPAQYVYDPTTGMYMNIAYQYR</sequence>
<dbReference type="SUPFAM" id="SSF46689">
    <property type="entry name" value="Homeodomain-like"/>
    <property type="match status" value="1"/>
</dbReference>
<dbReference type="GO" id="GO:0000977">
    <property type="term" value="F:RNA polymerase II transcription regulatory region sequence-specific DNA binding"/>
    <property type="evidence" value="ECO:0007669"/>
    <property type="project" value="TreeGrafter"/>
</dbReference>
<feature type="region of interest" description="Disordered" evidence="4">
    <location>
        <begin position="253"/>
        <end position="323"/>
    </location>
</feature>
<dbReference type="Pfam" id="PF00046">
    <property type="entry name" value="Homeodomain"/>
    <property type="match status" value="1"/>
</dbReference>
<feature type="region of interest" description="Disordered" evidence="4">
    <location>
        <begin position="767"/>
        <end position="798"/>
    </location>
</feature>
<evidence type="ECO:0000256" key="2">
    <source>
        <dbReference type="PROSITE-ProRule" id="PRU00108"/>
    </source>
</evidence>
<dbReference type="InterPro" id="IPR001356">
    <property type="entry name" value="HD"/>
</dbReference>
<name>D8Q507_SCHCM</name>
<feature type="compositionally biased region" description="Low complexity" evidence="4">
    <location>
        <begin position="366"/>
        <end position="380"/>
    </location>
</feature>
<keyword evidence="2 3" id="KW-0238">DNA-binding</keyword>
<feature type="DNA-binding region" description="Homeobox" evidence="2">
    <location>
        <begin position="36"/>
        <end position="95"/>
    </location>
</feature>
<feature type="compositionally biased region" description="Low complexity" evidence="4">
    <location>
        <begin position="1"/>
        <end position="13"/>
    </location>
</feature>
<dbReference type="PANTHER" id="PTHR24329">
    <property type="entry name" value="HOMEOBOX PROTEIN ARISTALESS"/>
    <property type="match status" value="1"/>
</dbReference>
<proteinExistence type="predicted"/>
<dbReference type="InterPro" id="IPR009057">
    <property type="entry name" value="Homeodomain-like_sf"/>
</dbReference>
<organism evidence="7">
    <name type="scientific">Schizophyllum commune (strain H4-8 / FGSC 9210)</name>
    <name type="common">Split gill fungus</name>
    <dbReference type="NCBI Taxonomy" id="578458"/>
    <lineage>
        <taxon>Eukaryota</taxon>
        <taxon>Fungi</taxon>
        <taxon>Dikarya</taxon>
        <taxon>Basidiomycota</taxon>
        <taxon>Agaricomycotina</taxon>
        <taxon>Agaricomycetes</taxon>
        <taxon>Agaricomycetidae</taxon>
        <taxon>Agaricales</taxon>
        <taxon>Schizophyllaceae</taxon>
        <taxon>Schizophyllum</taxon>
    </lineage>
</organism>
<feature type="compositionally biased region" description="Low complexity" evidence="4">
    <location>
        <begin position="489"/>
        <end position="538"/>
    </location>
</feature>
<feature type="compositionally biased region" description="Pro residues" evidence="4">
    <location>
        <begin position="381"/>
        <end position="392"/>
    </location>
</feature>
<feature type="compositionally biased region" description="Polar residues" evidence="4">
    <location>
        <begin position="435"/>
        <end position="450"/>
    </location>
</feature>
<dbReference type="EMBL" id="GL377306">
    <property type="protein sequence ID" value="EFI97326.1"/>
    <property type="molecule type" value="Genomic_DNA"/>
</dbReference>
<protein>
    <recommendedName>
        <fullName evidence="5">Homeobox domain-containing protein</fullName>
    </recommendedName>
</protein>
<dbReference type="VEuPathDB" id="FungiDB:SCHCODRAFT_02667853"/>
<feature type="domain" description="Homeobox" evidence="5">
    <location>
        <begin position="34"/>
        <end position="94"/>
    </location>
</feature>
<dbReference type="Pfam" id="PF24818">
    <property type="entry name" value="PH_TRF2_HOY1"/>
    <property type="match status" value="1"/>
</dbReference>
<evidence type="ECO:0000313" key="7">
    <source>
        <dbReference type="Proteomes" id="UP000007431"/>
    </source>
</evidence>
<keyword evidence="7" id="KW-1185">Reference proteome</keyword>
<dbReference type="GO" id="GO:0005634">
    <property type="term" value="C:nucleus"/>
    <property type="evidence" value="ECO:0007669"/>
    <property type="project" value="UniProtKB-SubCell"/>
</dbReference>
<dbReference type="InParanoid" id="D8Q507"/>
<feature type="compositionally biased region" description="Pro residues" evidence="4">
    <location>
        <begin position="572"/>
        <end position="586"/>
    </location>
</feature>
<dbReference type="HOGENOM" id="CLU_347530_0_0_1"/>
<evidence type="ECO:0000256" key="1">
    <source>
        <dbReference type="ARBA" id="ARBA00004123"/>
    </source>
</evidence>
<dbReference type="PROSITE" id="PS50071">
    <property type="entry name" value="HOMEOBOX_2"/>
    <property type="match status" value="1"/>
</dbReference>
<evidence type="ECO:0000256" key="3">
    <source>
        <dbReference type="RuleBase" id="RU000682"/>
    </source>
</evidence>
<dbReference type="Proteomes" id="UP000007431">
    <property type="component" value="Unassembled WGS sequence"/>
</dbReference>
<gene>
    <name evidence="6" type="ORF">SCHCODRAFT_269963</name>
</gene>
<comment type="subcellular location">
    <subcellularLocation>
        <location evidence="1 2 3">Nucleus</location>
    </subcellularLocation>
</comment>